<dbReference type="AlphaFoldDB" id="Q6H4Q7"/>
<name>Q6H4Q7_ORYSJ</name>
<gene>
    <name evidence="3" type="ORF">OSJNBa0041C07.28</name>
    <name evidence="2" type="ORF">P0711A01.42</name>
</gene>
<organism evidence="3 4">
    <name type="scientific">Oryza sativa subsp. japonica</name>
    <name type="common">Rice</name>
    <dbReference type="NCBI Taxonomy" id="39947"/>
    <lineage>
        <taxon>Eukaryota</taxon>
        <taxon>Viridiplantae</taxon>
        <taxon>Streptophyta</taxon>
        <taxon>Embryophyta</taxon>
        <taxon>Tracheophyta</taxon>
        <taxon>Spermatophyta</taxon>
        <taxon>Magnoliopsida</taxon>
        <taxon>Liliopsida</taxon>
        <taxon>Poales</taxon>
        <taxon>Poaceae</taxon>
        <taxon>BOP clade</taxon>
        <taxon>Oryzoideae</taxon>
        <taxon>Oryzeae</taxon>
        <taxon>Oryzinae</taxon>
        <taxon>Oryza</taxon>
        <taxon>Oryza sativa</taxon>
    </lineage>
</organism>
<dbReference type="EMBL" id="AP005637">
    <property type="protein sequence ID" value="BAD26053.1"/>
    <property type="molecule type" value="Genomic_DNA"/>
</dbReference>
<reference evidence="4" key="3">
    <citation type="journal article" date="2005" name="Nature">
        <title>The map-based sequence of the rice genome.</title>
        <authorList>
            <consortium name="International rice genome sequencing project (IRGSP)"/>
            <person name="Matsumoto T."/>
            <person name="Wu J."/>
            <person name="Kanamori H."/>
            <person name="Katayose Y."/>
            <person name="Fujisawa M."/>
            <person name="Namiki N."/>
            <person name="Mizuno H."/>
            <person name="Yamamoto K."/>
            <person name="Antonio B.A."/>
            <person name="Baba T."/>
            <person name="Sakata K."/>
            <person name="Nagamura Y."/>
            <person name="Aoki H."/>
            <person name="Arikawa K."/>
            <person name="Arita K."/>
            <person name="Bito T."/>
            <person name="Chiden Y."/>
            <person name="Fujitsuka N."/>
            <person name="Fukunaka R."/>
            <person name="Hamada M."/>
            <person name="Harada C."/>
            <person name="Hayashi A."/>
            <person name="Hijishita S."/>
            <person name="Honda M."/>
            <person name="Hosokawa S."/>
            <person name="Ichikawa Y."/>
            <person name="Idonuma A."/>
            <person name="Iijima M."/>
            <person name="Ikeda M."/>
            <person name="Ikeno M."/>
            <person name="Ito K."/>
            <person name="Ito S."/>
            <person name="Ito T."/>
            <person name="Ito Y."/>
            <person name="Ito Y."/>
            <person name="Iwabuchi A."/>
            <person name="Kamiya K."/>
            <person name="Karasawa W."/>
            <person name="Kurita K."/>
            <person name="Katagiri S."/>
            <person name="Kikuta A."/>
            <person name="Kobayashi H."/>
            <person name="Kobayashi N."/>
            <person name="Machita K."/>
            <person name="Maehara T."/>
            <person name="Masukawa M."/>
            <person name="Mizubayashi T."/>
            <person name="Mukai Y."/>
            <person name="Nagasaki H."/>
            <person name="Nagata Y."/>
            <person name="Naito S."/>
            <person name="Nakashima M."/>
            <person name="Nakama Y."/>
            <person name="Nakamichi Y."/>
            <person name="Nakamura M."/>
            <person name="Meguro A."/>
            <person name="Negishi M."/>
            <person name="Ohta I."/>
            <person name="Ohta T."/>
            <person name="Okamoto M."/>
            <person name="Ono N."/>
            <person name="Saji S."/>
            <person name="Sakaguchi M."/>
            <person name="Sakai K."/>
            <person name="Shibata M."/>
            <person name="Shimokawa T."/>
            <person name="Song J."/>
            <person name="Takazaki Y."/>
            <person name="Terasawa K."/>
            <person name="Tsugane M."/>
            <person name="Tsuji K."/>
            <person name="Ueda S."/>
            <person name="Waki K."/>
            <person name="Yamagata H."/>
            <person name="Yamamoto M."/>
            <person name="Yamamoto S."/>
            <person name="Yamane H."/>
            <person name="Yoshiki S."/>
            <person name="Yoshihara R."/>
            <person name="Yukawa K."/>
            <person name="Zhong H."/>
            <person name="Yano M."/>
            <person name="Yuan Q."/>
            <person name="Ouyang S."/>
            <person name="Liu J."/>
            <person name="Jones K.M."/>
            <person name="Gansberger K."/>
            <person name="Moffat K."/>
            <person name="Hill J."/>
            <person name="Bera J."/>
            <person name="Fadrosh D."/>
            <person name="Jin S."/>
            <person name="Johri S."/>
            <person name="Kim M."/>
            <person name="Overton L."/>
            <person name="Reardon M."/>
            <person name="Tsitrin T."/>
            <person name="Vuong H."/>
            <person name="Weaver B."/>
            <person name="Ciecko A."/>
            <person name="Tallon L."/>
            <person name="Jackson J."/>
            <person name="Pai G."/>
            <person name="Aken S.V."/>
            <person name="Utterback T."/>
            <person name="Reidmuller S."/>
            <person name="Feldblyum T."/>
            <person name="Hsiao J."/>
            <person name="Zismann V."/>
            <person name="Iobst S."/>
            <person name="de Vazeille A.R."/>
            <person name="Buell C.R."/>
            <person name="Ying K."/>
            <person name="Li Y."/>
            <person name="Lu T."/>
            <person name="Huang Y."/>
            <person name="Zhao Q."/>
            <person name="Feng Q."/>
            <person name="Zhang L."/>
            <person name="Zhu J."/>
            <person name="Weng Q."/>
            <person name="Mu J."/>
            <person name="Lu Y."/>
            <person name="Fan D."/>
            <person name="Liu Y."/>
            <person name="Guan J."/>
            <person name="Zhang Y."/>
            <person name="Yu S."/>
            <person name="Liu X."/>
            <person name="Zhang Y."/>
            <person name="Hong G."/>
            <person name="Han B."/>
            <person name="Choisne N."/>
            <person name="Demange N."/>
            <person name="Orjeda G."/>
            <person name="Samain S."/>
            <person name="Cattolico L."/>
            <person name="Pelletier E."/>
            <person name="Couloux A."/>
            <person name="Segurens B."/>
            <person name="Wincker P."/>
            <person name="D'Hont A."/>
            <person name="Scarpelli C."/>
            <person name="Weissenbach J."/>
            <person name="Salanoubat M."/>
            <person name="Quetier F."/>
            <person name="Yu Y."/>
            <person name="Kim H.R."/>
            <person name="Rambo T."/>
            <person name="Currie J."/>
            <person name="Collura K."/>
            <person name="Luo M."/>
            <person name="Yang T."/>
            <person name="Ammiraju J.S.S."/>
            <person name="Engler F."/>
            <person name="Soderlund C."/>
            <person name="Wing R.A."/>
            <person name="Palmer L.E."/>
            <person name="de la Bastide M."/>
            <person name="Spiegel L."/>
            <person name="Nascimento L."/>
            <person name="Zutavern T."/>
            <person name="O'Shaughnessy A."/>
            <person name="Dike S."/>
            <person name="Dedhia N."/>
            <person name="Preston R."/>
            <person name="Balija V."/>
            <person name="McCombie W.R."/>
            <person name="Chow T."/>
            <person name="Chen H."/>
            <person name="Chung M."/>
            <person name="Chen C."/>
            <person name="Shaw J."/>
            <person name="Wu H."/>
            <person name="Hsiao K."/>
            <person name="Chao Y."/>
            <person name="Chu M."/>
            <person name="Cheng C."/>
            <person name="Hour A."/>
            <person name="Lee P."/>
            <person name="Lin S."/>
            <person name="Lin Y."/>
            <person name="Liou J."/>
            <person name="Liu S."/>
            <person name="Hsing Y."/>
            <person name="Raghuvanshi S."/>
            <person name="Mohanty A."/>
            <person name="Bharti A.K."/>
            <person name="Gaur A."/>
            <person name="Gupta V."/>
            <person name="Kumar D."/>
            <person name="Ravi V."/>
            <person name="Vij S."/>
            <person name="Kapur A."/>
            <person name="Khurana P."/>
            <person name="Khurana P."/>
            <person name="Khurana J.P."/>
            <person name="Tyagi A.K."/>
            <person name="Gaikwad K."/>
            <person name="Singh A."/>
            <person name="Dalal V."/>
            <person name="Srivastava S."/>
            <person name="Dixit A."/>
            <person name="Pal A.K."/>
            <person name="Ghazi I.A."/>
            <person name="Yadav M."/>
            <person name="Pandit A."/>
            <person name="Bhargava A."/>
            <person name="Sureshbabu K."/>
            <person name="Batra K."/>
            <person name="Sharma T.R."/>
            <person name="Mohapatra T."/>
            <person name="Singh N.K."/>
            <person name="Messing J."/>
            <person name="Nelson A.B."/>
            <person name="Fuks G."/>
            <person name="Kavchok S."/>
            <person name="Keizer G."/>
            <person name="Linton E."/>
            <person name="Llaca V."/>
            <person name="Song R."/>
            <person name="Tanyolac B."/>
            <person name="Young S."/>
            <person name="Ho-Il K."/>
            <person name="Hahn J.H."/>
            <person name="Sangsakoo G."/>
            <person name="Vanavichit A."/>
            <person name="de Mattos Luiz.A.T."/>
            <person name="Zimmer P.D."/>
            <person name="Malone G."/>
            <person name="Dellagostin O."/>
            <person name="de Oliveira A.C."/>
            <person name="Bevan M."/>
            <person name="Bancroft I."/>
            <person name="Minx P."/>
            <person name="Cordum H."/>
            <person name="Wilson R."/>
            <person name="Cheng Z."/>
            <person name="Jin W."/>
            <person name="Jiang J."/>
            <person name="Leong S.A."/>
            <person name="Iwama H."/>
            <person name="Gojobori T."/>
            <person name="Itoh T."/>
            <person name="Niimura Y."/>
            <person name="Fujii Y."/>
            <person name="Habara T."/>
            <person name="Sakai H."/>
            <person name="Sato Y."/>
            <person name="Wilson G."/>
            <person name="Kumar K."/>
            <person name="McCouch S."/>
            <person name="Juretic N."/>
            <person name="Hoen D."/>
            <person name="Wright S."/>
            <person name="Bruskiewich R."/>
            <person name="Bureau T."/>
            <person name="Miyao A."/>
            <person name="Hirochika H."/>
            <person name="Nishikawa T."/>
            <person name="Kadowaki K."/>
            <person name="Sugiura M."/>
            <person name="Burr B."/>
            <person name="Sasaki T."/>
        </authorList>
    </citation>
    <scope>NUCLEOTIDE SEQUENCE [LARGE SCALE GENOMIC DNA]</scope>
    <source>
        <strain evidence="4">cv. Nipponbare</strain>
    </source>
</reference>
<sequence length="79" mass="8849">MGDVLNTIDPTHIRSGRQQRRLWLHQEELTIRSNHTTRGFGQAGPSMTTIRATTSRSDLEPRLSNEGCDEEGCGSSTHR</sequence>
<dbReference type="Proteomes" id="UP000000763">
    <property type="component" value="Chromosome 9"/>
</dbReference>
<accession>Q6H4Q7</accession>
<evidence type="ECO:0000256" key="1">
    <source>
        <dbReference type="SAM" id="MobiDB-lite"/>
    </source>
</evidence>
<evidence type="ECO:0000313" key="3">
    <source>
        <dbReference type="EMBL" id="BAD26292.1"/>
    </source>
</evidence>
<evidence type="ECO:0000313" key="2">
    <source>
        <dbReference type="EMBL" id="BAD26053.1"/>
    </source>
</evidence>
<dbReference type="EMBL" id="AP005838">
    <property type="protein sequence ID" value="BAD26292.1"/>
    <property type="molecule type" value="Genomic_DNA"/>
</dbReference>
<feature type="compositionally biased region" description="Polar residues" evidence="1">
    <location>
        <begin position="34"/>
        <end position="56"/>
    </location>
</feature>
<proteinExistence type="predicted"/>
<protein>
    <submittedName>
        <fullName evidence="3">Uncharacterized protein</fullName>
    </submittedName>
</protein>
<reference evidence="4" key="4">
    <citation type="journal article" date="2008" name="Nucleic Acids Res.">
        <title>The rice annotation project database (RAP-DB): 2008 update.</title>
        <authorList>
            <consortium name="The rice annotation project (RAP)"/>
        </authorList>
    </citation>
    <scope>GENOME REANNOTATION</scope>
    <source>
        <strain evidence="4">cv. Nipponbare</strain>
    </source>
</reference>
<feature type="region of interest" description="Disordered" evidence="1">
    <location>
        <begin position="34"/>
        <end position="79"/>
    </location>
</feature>
<evidence type="ECO:0000313" key="4">
    <source>
        <dbReference type="Proteomes" id="UP000000763"/>
    </source>
</evidence>
<reference evidence="2" key="1">
    <citation type="submission" date="2002-08" db="EMBL/GenBank/DDBJ databases">
        <title>Oryza sativa nipponbare(GA3) genomic DNA, chromosome 9, PAC clone:P0711A01.</title>
        <authorList>
            <person name="Sasaki T."/>
            <person name="Matsumoto T."/>
            <person name="Katayose Y."/>
        </authorList>
    </citation>
    <scope>NUCLEOTIDE SEQUENCE</scope>
</reference>
<reference evidence="3" key="2">
    <citation type="submission" date="2002-10" db="EMBL/GenBank/DDBJ databases">
        <title>Oryza sativa nipponbare(GA3) genomic DNA, chromosome 9, BAC clone:OSJNBa0041C07.</title>
        <authorList>
            <person name="Sasaki T."/>
            <person name="Matsumoto T."/>
            <person name="Katayose Y."/>
        </authorList>
    </citation>
    <scope>NUCLEOTIDE SEQUENCE</scope>
</reference>